<gene>
    <name evidence="1" type="ORF">METZ01_LOCUS207613</name>
</gene>
<dbReference type="InterPro" id="IPR013211">
    <property type="entry name" value="LVIVD"/>
</dbReference>
<evidence type="ECO:0000313" key="1">
    <source>
        <dbReference type="EMBL" id="SVB54759.1"/>
    </source>
</evidence>
<reference evidence="1" key="1">
    <citation type="submission" date="2018-05" db="EMBL/GenBank/DDBJ databases">
        <authorList>
            <person name="Lanie J.A."/>
            <person name="Ng W.-L."/>
            <person name="Kazmierczak K.M."/>
            <person name="Andrzejewski T.M."/>
            <person name="Davidsen T.M."/>
            <person name="Wayne K.J."/>
            <person name="Tettelin H."/>
            <person name="Glass J.I."/>
            <person name="Rusch D."/>
            <person name="Podicherti R."/>
            <person name="Tsui H.-C.T."/>
            <person name="Winkler M.E."/>
        </authorList>
    </citation>
    <scope>NUCLEOTIDE SEQUENCE</scope>
</reference>
<dbReference type="SUPFAM" id="SSF75011">
    <property type="entry name" value="3-carboxy-cis,cis-mucoante lactonizing enzyme"/>
    <property type="match status" value="1"/>
</dbReference>
<protein>
    <recommendedName>
        <fullName evidence="2">BIG2 domain-containing protein</fullName>
    </recommendedName>
</protein>
<dbReference type="AlphaFoldDB" id="A0A382EWF6"/>
<sequence length="478" mass="52879">LSMNEGSYRTGDVITFNAIAKTASGRDITDVPIEFSFTGKANYGIGLPATGLVTPEGKFVAENPGEYTIFATSSGFTSSITVKIKPRNIQKRAKLVGHGLITDVFTSDLWVWQGVDEFSDRDFAVTGTWEANGEAYFWEVTDPTNLVIIDTVTVDARTINDVKISADGRIGVMTREGASSRKNGVVILDVSNPYNVIILSEFKDGLTGGVHNAFIYDNHVYAVNNGRKYDIINISDPSNPWRVNSYELNTPGHSIHDVWIENGIAYSSNWSDGVHVVDIGGLQFSEENRYTIMKNPILQSAGKGSTRNPILMTSKKDTTGRNHAAFPFLSKSTGSFYVIAGDEHFPFGLGEIQNKEPANPRGGYHFLNMDDYKNPVEEAIYQVPEAGSHNLWVQGDTLYTAFYQGGLRVVDISGELLGDLYKQGREIAFYLSNHPEGRIPNSTMVWGPQPYKNHIFFADMNSGLYAVKLVDFEKQEDE</sequence>
<accession>A0A382EWF6</accession>
<name>A0A382EWF6_9ZZZZ</name>
<evidence type="ECO:0008006" key="2">
    <source>
        <dbReference type="Google" id="ProtNLM"/>
    </source>
</evidence>
<feature type="non-terminal residue" evidence="1">
    <location>
        <position position="1"/>
    </location>
</feature>
<organism evidence="1">
    <name type="scientific">marine metagenome</name>
    <dbReference type="NCBI Taxonomy" id="408172"/>
    <lineage>
        <taxon>unclassified sequences</taxon>
        <taxon>metagenomes</taxon>
        <taxon>ecological metagenomes</taxon>
    </lineage>
</organism>
<dbReference type="Pfam" id="PF08309">
    <property type="entry name" value="LVIVD"/>
    <property type="match status" value="3"/>
</dbReference>
<dbReference type="EMBL" id="UINC01046567">
    <property type="protein sequence ID" value="SVB54759.1"/>
    <property type="molecule type" value="Genomic_DNA"/>
</dbReference>
<proteinExistence type="predicted"/>